<dbReference type="GO" id="GO:0032259">
    <property type="term" value="P:methylation"/>
    <property type="evidence" value="ECO:0007669"/>
    <property type="project" value="UniProtKB-KW"/>
</dbReference>
<dbReference type="Proteomes" id="UP000318478">
    <property type="component" value="Unassembled WGS sequence"/>
</dbReference>
<feature type="domain" description="Hcy-binding" evidence="4">
    <location>
        <begin position="4"/>
        <end position="309"/>
    </location>
</feature>
<keyword evidence="1 3" id="KW-0489">Methyltransferase</keyword>
<evidence type="ECO:0000313" key="6">
    <source>
        <dbReference type="Proteomes" id="UP000318478"/>
    </source>
</evidence>
<evidence type="ECO:0000313" key="5">
    <source>
        <dbReference type="EMBL" id="TWT85727.1"/>
    </source>
</evidence>
<feature type="binding site" evidence="3">
    <location>
        <position position="225"/>
    </location>
    <ligand>
        <name>Zn(2+)</name>
        <dbReference type="ChEBI" id="CHEBI:29105"/>
    </ligand>
</feature>
<keyword evidence="6" id="KW-1185">Reference proteome</keyword>
<sequence length="312" mass="33609">MPQHRHALPQLNNQTVITDGGMETVLLFQKGFELPDFCAFPLLRTEEGRAALAEYLTDYLTIARRHGVTLLLESNTWRAHSDWVTKLGFHESDAADLNNEAIDLLVSAREANPDVRTVISGCIGPRGDGYVPSSAMSADQAHGYHRAQVETLARSEADLISALTLNYTDEAIGLARAAGEADMPCAISFTVETDGRLPTGQPLGEAIEQCDASCPQPPAYYMINCAHPTHFAHLADEGAPWLERVGGLRANASTKSHAELDEMAELDEGDPADLGARVGAFRRRMPSLNVVGGCCGTDHRHIASIAAACCDC</sequence>
<evidence type="ECO:0000256" key="1">
    <source>
        <dbReference type="ARBA" id="ARBA00022603"/>
    </source>
</evidence>
<feature type="binding site" evidence="3">
    <location>
        <position position="295"/>
    </location>
    <ligand>
        <name>Zn(2+)</name>
        <dbReference type="ChEBI" id="CHEBI:29105"/>
    </ligand>
</feature>
<evidence type="ECO:0000256" key="3">
    <source>
        <dbReference type="PROSITE-ProRule" id="PRU00333"/>
    </source>
</evidence>
<dbReference type="InterPro" id="IPR036589">
    <property type="entry name" value="HCY_dom_sf"/>
</dbReference>
<reference evidence="5 6" key="1">
    <citation type="submission" date="2019-02" db="EMBL/GenBank/DDBJ databases">
        <title>Deep-cultivation of Planctomycetes and their phenomic and genomic characterization uncovers novel biology.</title>
        <authorList>
            <person name="Wiegand S."/>
            <person name="Jogler M."/>
            <person name="Boedeker C."/>
            <person name="Pinto D."/>
            <person name="Vollmers J."/>
            <person name="Rivas-Marin E."/>
            <person name="Kohn T."/>
            <person name="Peeters S.H."/>
            <person name="Heuer A."/>
            <person name="Rast P."/>
            <person name="Oberbeckmann S."/>
            <person name="Bunk B."/>
            <person name="Jeske O."/>
            <person name="Meyerdierks A."/>
            <person name="Storesund J.E."/>
            <person name="Kallscheuer N."/>
            <person name="Luecker S."/>
            <person name="Lage O.M."/>
            <person name="Pohl T."/>
            <person name="Merkel B.J."/>
            <person name="Hornburger P."/>
            <person name="Mueller R.-W."/>
            <person name="Bruemmer F."/>
            <person name="Labrenz M."/>
            <person name="Spormann A.M."/>
            <person name="Op Den Camp H."/>
            <person name="Overmann J."/>
            <person name="Amann R."/>
            <person name="Jetten M.S.M."/>
            <person name="Mascher T."/>
            <person name="Medema M.H."/>
            <person name="Devos D.P."/>
            <person name="Kaster A.-K."/>
            <person name="Ovreas L."/>
            <person name="Rohde M."/>
            <person name="Galperin M.Y."/>
            <person name="Jogler C."/>
        </authorList>
    </citation>
    <scope>NUCLEOTIDE SEQUENCE [LARGE SCALE GENOMIC DNA]</scope>
    <source>
        <strain evidence="5 6">Pla123a</strain>
    </source>
</reference>
<dbReference type="GO" id="GO:0046872">
    <property type="term" value="F:metal ion binding"/>
    <property type="evidence" value="ECO:0007669"/>
    <property type="project" value="UniProtKB-KW"/>
</dbReference>
<proteinExistence type="predicted"/>
<organism evidence="5 6">
    <name type="scientific">Posidoniimonas polymericola</name>
    <dbReference type="NCBI Taxonomy" id="2528002"/>
    <lineage>
        <taxon>Bacteria</taxon>
        <taxon>Pseudomonadati</taxon>
        <taxon>Planctomycetota</taxon>
        <taxon>Planctomycetia</taxon>
        <taxon>Pirellulales</taxon>
        <taxon>Lacipirellulaceae</taxon>
        <taxon>Posidoniimonas</taxon>
    </lineage>
</organism>
<feature type="binding site" evidence="3">
    <location>
        <position position="294"/>
    </location>
    <ligand>
        <name>Zn(2+)</name>
        <dbReference type="ChEBI" id="CHEBI:29105"/>
    </ligand>
</feature>
<evidence type="ECO:0000256" key="2">
    <source>
        <dbReference type="ARBA" id="ARBA00022679"/>
    </source>
</evidence>
<dbReference type="Pfam" id="PF02574">
    <property type="entry name" value="S-methyl_trans"/>
    <property type="match status" value="1"/>
</dbReference>
<dbReference type="SUPFAM" id="SSF82282">
    <property type="entry name" value="Homocysteine S-methyltransferase"/>
    <property type="match status" value="1"/>
</dbReference>
<comment type="caution">
    <text evidence="5">The sequence shown here is derived from an EMBL/GenBank/DDBJ whole genome shotgun (WGS) entry which is preliminary data.</text>
</comment>
<dbReference type="EMBL" id="SJPO01000001">
    <property type="protein sequence ID" value="TWT85727.1"/>
    <property type="molecule type" value="Genomic_DNA"/>
</dbReference>
<dbReference type="PANTHER" id="PTHR11103">
    <property type="entry name" value="SLR1189 PROTEIN"/>
    <property type="match status" value="1"/>
</dbReference>
<dbReference type="Gene3D" id="3.20.20.330">
    <property type="entry name" value="Homocysteine-binding-like domain"/>
    <property type="match status" value="1"/>
</dbReference>
<dbReference type="PANTHER" id="PTHR11103:SF18">
    <property type="entry name" value="SLR1189 PROTEIN"/>
    <property type="match status" value="1"/>
</dbReference>
<protein>
    <submittedName>
        <fullName evidence="5">Bifunctional homocysteine S-methyltransferase/5,10-methylenetetrahydrofolate reductase</fullName>
    </submittedName>
</protein>
<dbReference type="PROSITE" id="PS50970">
    <property type="entry name" value="HCY"/>
    <property type="match status" value="1"/>
</dbReference>
<dbReference type="AlphaFoldDB" id="A0A5C5ZF87"/>
<dbReference type="GO" id="GO:0008168">
    <property type="term" value="F:methyltransferase activity"/>
    <property type="evidence" value="ECO:0007669"/>
    <property type="project" value="UniProtKB-UniRule"/>
</dbReference>
<keyword evidence="3" id="KW-0862">Zinc</keyword>
<keyword evidence="3" id="KW-0479">Metal-binding</keyword>
<dbReference type="RefSeq" id="WP_146583968.1">
    <property type="nucleotide sequence ID" value="NZ_SJPO01000001.1"/>
</dbReference>
<gene>
    <name evidence="5" type="primary">yitJ</name>
    <name evidence="5" type="ORF">Pla123a_05340</name>
</gene>
<dbReference type="InterPro" id="IPR003726">
    <property type="entry name" value="HCY_dom"/>
</dbReference>
<accession>A0A5C5ZF87</accession>
<keyword evidence="2 3" id="KW-0808">Transferase</keyword>
<evidence type="ECO:0000259" key="4">
    <source>
        <dbReference type="PROSITE" id="PS50970"/>
    </source>
</evidence>
<comment type="cofactor">
    <cofactor evidence="3">
        <name>Zn(2+)</name>
        <dbReference type="ChEBI" id="CHEBI:29105"/>
    </cofactor>
</comment>
<name>A0A5C5ZF87_9BACT</name>
<dbReference type="OrthoDB" id="9803687at2"/>